<proteinExistence type="predicted"/>
<feature type="compositionally biased region" description="Pro residues" evidence="1">
    <location>
        <begin position="12"/>
        <end position="26"/>
    </location>
</feature>
<dbReference type="EMBL" id="JAPFRF010000010">
    <property type="protein sequence ID" value="KAJ7320525.1"/>
    <property type="molecule type" value="Genomic_DNA"/>
</dbReference>
<dbReference type="OrthoDB" id="1925875at2759"/>
<gene>
    <name evidence="2" type="ORF">JRQ81_020036</name>
</gene>
<feature type="region of interest" description="Disordered" evidence="1">
    <location>
        <begin position="1"/>
        <end position="89"/>
    </location>
</feature>
<protein>
    <recommendedName>
        <fullName evidence="4">Synaptojanin 1</fullName>
    </recommendedName>
</protein>
<evidence type="ECO:0008006" key="4">
    <source>
        <dbReference type="Google" id="ProtNLM"/>
    </source>
</evidence>
<organism evidence="2 3">
    <name type="scientific">Phrynocephalus forsythii</name>
    <dbReference type="NCBI Taxonomy" id="171643"/>
    <lineage>
        <taxon>Eukaryota</taxon>
        <taxon>Metazoa</taxon>
        <taxon>Chordata</taxon>
        <taxon>Craniata</taxon>
        <taxon>Vertebrata</taxon>
        <taxon>Euteleostomi</taxon>
        <taxon>Lepidosauria</taxon>
        <taxon>Squamata</taxon>
        <taxon>Bifurcata</taxon>
        <taxon>Unidentata</taxon>
        <taxon>Episquamata</taxon>
        <taxon>Toxicofera</taxon>
        <taxon>Iguania</taxon>
        <taxon>Acrodonta</taxon>
        <taxon>Agamidae</taxon>
        <taxon>Agaminae</taxon>
        <taxon>Phrynocephalus</taxon>
    </lineage>
</organism>
<reference evidence="2" key="1">
    <citation type="journal article" date="2023" name="DNA Res.">
        <title>Chromosome-level genome assembly of Phrynocephalus forsythii using third-generation DNA sequencing and Hi-C analysis.</title>
        <authorList>
            <person name="Qi Y."/>
            <person name="Zhao W."/>
            <person name="Zhao Y."/>
            <person name="Niu C."/>
            <person name="Cao S."/>
            <person name="Zhang Y."/>
        </authorList>
    </citation>
    <scope>NUCLEOTIDE SEQUENCE</scope>
    <source>
        <tissue evidence="2">Muscle</tissue>
    </source>
</reference>
<evidence type="ECO:0000256" key="1">
    <source>
        <dbReference type="SAM" id="MobiDB-lite"/>
    </source>
</evidence>
<sequence length="347" mass="37379">MGRATPELQPKPAEPPRGSPLLPEPLKPQAAAPVHPTSQQPSVLKMQEPLKPVVAPSPAPSPQNLEAAPQPPPRSKSSQNLPSEPVPSEKQIKANGVYAARHEIHLNNDPFEDLSFQLLSTSKIQSVQMSPVVSLNQKTLTMLPSATDNFNTLSNVNCMQTHSSSNIFTTTQNSTNPFTKNTLIAGNPFRREPQESGVTLYGSTEGLAAYTYPTLRPPSHQTGKATFSINSFEDDFSSLSTSSVANNGKPKGWVTFEEDDFALKLKSLDGPTQLAGSLQATHSSDQHNVSSDCTVFSAQNRSSFHPLPARPPPAPPVPSRSSSTKPTTNPFISLAPKVLSTQDFTER</sequence>
<accession>A0A9Q1AZD7</accession>
<feature type="region of interest" description="Disordered" evidence="1">
    <location>
        <begin position="302"/>
        <end position="347"/>
    </location>
</feature>
<dbReference type="AlphaFoldDB" id="A0A9Q1AZD7"/>
<name>A0A9Q1AZD7_9SAUR</name>
<dbReference type="Proteomes" id="UP001142489">
    <property type="component" value="Unassembled WGS sequence"/>
</dbReference>
<feature type="compositionally biased region" description="Pro residues" evidence="1">
    <location>
        <begin position="308"/>
        <end position="318"/>
    </location>
</feature>
<keyword evidence="3" id="KW-1185">Reference proteome</keyword>
<evidence type="ECO:0000313" key="2">
    <source>
        <dbReference type="EMBL" id="KAJ7320525.1"/>
    </source>
</evidence>
<evidence type="ECO:0000313" key="3">
    <source>
        <dbReference type="Proteomes" id="UP001142489"/>
    </source>
</evidence>
<comment type="caution">
    <text evidence="2">The sequence shown here is derived from an EMBL/GenBank/DDBJ whole genome shotgun (WGS) entry which is preliminary data.</text>
</comment>